<organism evidence="1 2">
    <name type="scientific">Phytophthora megakarya</name>
    <dbReference type="NCBI Taxonomy" id="4795"/>
    <lineage>
        <taxon>Eukaryota</taxon>
        <taxon>Sar</taxon>
        <taxon>Stramenopiles</taxon>
        <taxon>Oomycota</taxon>
        <taxon>Peronosporomycetes</taxon>
        <taxon>Peronosporales</taxon>
        <taxon>Peronosporaceae</taxon>
        <taxon>Phytophthora</taxon>
    </lineage>
</organism>
<dbReference type="AlphaFoldDB" id="A0A225VHW3"/>
<keyword evidence="2" id="KW-1185">Reference proteome</keyword>
<name>A0A225VHW3_9STRA</name>
<gene>
    <name evidence="1" type="ORF">PHMEG_00023087</name>
</gene>
<reference evidence="2" key="1">
    <citation type="submission" date="2017-03" db="EMBL/GenBank/DDBJ databases">
        <title>Phytopthora megakarya and P. palmivora, two closely related causual agents of cacao black pod achieved similar genome size and gene model numbers by different mechanisms.</title>
        <authorList>
            <person name="Ali S."/>
            <person name="Shao J."/>
            <person name="Larry D.J."/>
            <person name="Kronmiller B."/>
            <person name="Shen D."/>
            <person name="Strem M.D."/>
            <person name="Melnick R.L."/>
            <person name="Guiltinan M.J."/>
            <person name="Tyler B.M."/>
            <person name="Meinhardt L.W."/>
            <person name="Bailey B.A."/>
        </authorList>
    </citation>
    <scope>NUCLEOTIDE SEQUENCE [LARGE SCALE GENOMIC DNA]</scope>
    <source>
        <strain evidence="2">zdho120</strain>
    </source>
</reference>
<comment type="caution">
    <text evidence="1">The sequence shown here is derived from an EMBL/GenBank/DDBJ whole genome shotgun (WGS) entry which is preliminary data.</text>
</comment>
<dbReference type="EMBL" id="NBNE01004706">
    <property type="protein sequence ID" value="OWZ04922.1"/>
    <property type="molecule type" value="Genomic_DNA"/>
</dbReference>
<protein>
    <submittedName>
        <fullName evidence="1">Uncharacterized protein</fullName>
    </submittedName>
</protein>
<accession>A0A225VHW3</accession>
<proteinExistence type="predicted"/>
<dbReference type="Proteomes" id="UP000198211">
    <property type="component" value="Unassembled WGS sequence"/>
</dbReference>
<evidence type="ECO:0000313" key="2">
    <source>
        <dbReference type="Proteomes" id="UP000198211"/>
    </source>
</evidence>
<sequence>MLNKPQGDFTDELDLNYNDFDVEVDTEFDAPDPLHHYTIWSNEGATRLDRFYVNLLHSPKAEVDTEFDAPDPLHHYTFWSNEGATRLDRFYVNGEPFTFA</sequence>
<evidence type="ECO:0000313" key="1">
    <source>
        <dbReference type="EMBL" id="OWZ04922.1"/>
    </source>
</evidence>